<dbReference type="Pfam" id="PF13144">
    <property type="entry name" value="ChapFlgA"/>
    <property type="match status" value="1"/>
</dbReference>
<evidence type="ECO:0000256" key="4">
    <source>
        <dbReference type="ARBA" id="ARBA00022729"/>
    </source>
</evidence>
<gene>
    <name evidence="9" type="ORF">DFR31_1771</name>
</gene>
<dbReference type="InterPro" id="IPR041231">
    <property type="entry name" value="FlgA_N"/>
</dbReference>
<proteinExistence type="inferred from homology"/>
<comment type="subcellular location">
    <subcellularLocation>
        <location evidence="1 7">Periplasm</location>
    </subcellularLocation>
</comment>
<evidence type="ECO:0000256" key="2">
    <source>
        <dbReference type="ARBA" id="ARBA00010474"/>
    </source>
</evidence>
<evidence type="ECO:0000256" key="1">
    <source>
        <dbReference type="ARBA" id="ARBA00004418"/>
    </source>
</evidence>
<dbReference type="Gene3D" id="3.90.1210.10">
    <property type="entry name" value="Antifreeze-like/N-acetylneuraminic acid synthase C-terminal domain"/>
    <property type="match status" value="1"/>
</dbReference>
<dbReference type="PANTHER" id="PTHR36307">
    <property type="entry name" value="FLAGELLA BASAL BODY P-RING FORMATION PROTEIN FLGA"/>
    <property type="match status" value="1"/>
</dbReference>
<dbReference type="Proteomes" id="UP000275461">
    <property type="component" value="Unassembled WGS sequence"/>
</dbReference>
<dbReference type="CDD" id="cd11614">
    <property type="entry name" value="SAF_CpaB_FlgA_like"/>
    <property type="match status" value="1"/>
</dbReference>
<name>A0A498C6F8_9GAMM</name>
<dbReference type="GO" id="GO:0042597">
    <property type="term" value="C:periplasmic space"/>
    <property type="evidence" value="ECO:0007669"/>
    <property type="project" value="UniProtKB-SubCell"/>
</dbReference>
<keyword evidence="10" id="KW-1185">Reference proteome</keyword>
<keyword evidence="7" id="KW-1005">Bacterial flagellum biogenesis</keyword>
<dbReference type="RefSeq" id="WP_211328277.1">
    <property type="nucleotide sequence ID" value="NZ_RCDA01000002.1"/>
</dbReference>
<dbReference type="Gene3D" id="2.30.30.760">
    <property type="match status" value="1"/>
</dbReference>
<keyword evidence="9" id="KW-0282">Flagellum</keyword>
<dbReference type="AlphaFoldDB" id="A0A498C6F8"/>
<evidence type="ECO:0000256" key="6">
    <source>
        <dbReference type="ARBA" id="ARBA00025643"/>
    </source>
</evidence>
<evidence type="ECO:0000256" key="5">
    <source>
        <dbReference type="ARBA" id="ARBA00022764"/>
    </source>
</evidence>
<evidence type="ECO:0000256" key="7">
    <source>
        <dbReference type="RuleBase" id="RU362063"/>
    </source>
</evidence>
<comment type="similarity">
    <text evidence="2 7">Belongs to the FlgA family.</text>
</comment>
<comment type="function">
    <text evidence="6 7">Involved in the assembly process of the P-ring formation. It may associate with FlgF on the rod constituting a structure essential for the P-ring assembly or may act as a modulator protein for the P-ring assembly.</text>
</comment>
<evidence type="ECO:0000313" key="10">
    <source>
        <dbReference type="Proteomes" id="UP000275461"/>
    </source>
</evidence>
<accession>A0A498C6F8</accession>
<evidence type="ECO:0000259" key="8">
    <source>
        <dbReference type="SMART" id="SM00858"/>
    </source>
</evidence>
<organism evidence="9 10">
    <name type="scientific">Alkalispirillum mobile</name>
    <dbReference type="NCBI Taxonomy" id="85925"/>
    <lineage>
        <taxon>Bacteria</taxon>
        <taxon>Pseudomonadati</taxon>
        <taxon>Pseudomonadota</taxon>
        <taxon>Gammaproteobacteria</taxon>
        <taxon>Chromatiales</taxon>
        <taxon>Ectothiorhodospiraceae</taxon>
        <taxon>Alkalispirillum</taxon>
    </lineage>
</organism>
<dbReference type="PANTHER" id="PTHR36307:SF1">
    <property type="entry name" value="FLAGELLA BASAL BODY P-RING FORMATION PROTEIN FLGA"/>
    <property type="match status" value="1"/>
</dbReference>
<dbReference type="InterPro" id="IPR039246">
    <property type="entry name" value="Flagellar_FlgA"/>
</dbReference>
<sequence length="227" mass="24534">MTLVAAIFLTAPWAAQAERQPLEDIRATAAEWAQQAYAEHGDTLEVEIGRLDPRLRLARCDGELEGFSPHGDRGVGNLTVGVRCTGTQPWTVYVTARVDTEVEVLVAAQPLRRGERIRPGSLTLETRSLSSLNRPYETEADRLMGMEVRRSLRRGDLISQTALAQPQLVHRGRTVTLRAGNGAVAVTGRGKALENGSMGDIVRVESGSSGRVIEGRVVGESLIAVGQ</sequence>
<dbReference type="SMART" id="SM00858">
    <property type="entry name" value="SAF"/>
    <property type="match status" value="1"/>
</dbReference>
<dbReference type="InterPro" id="IPR017585">
    <property type="entry name" value="SAF_FlgA"/>
</dbReference>
<evidence type="ECO:0000256" key="3">
    <source>
        <dbReference type="ARBA" id="ARBA00014754"/>
    </source>
</evidence>
<evidence type="ECO:0000313" key="9">
    <source>
        <dbReference type="EMBL" id="RLK48660.1"/>
    </source>
</evidence>
<keyword evidence="9" id="KW-0966">Cell projection</keyword>
<dbReference type="GO" id="GO:0044780">
    <property type="term" value="P:bacterial-type flagellum assembly"/>
    <property type="evidence" value="ECO:0007669"/>
    <property type="project" value="InterPro"/>
</dbReference>
<keyword evidence="5 7" id="KW-0574">Periplasm</keyword>
<comment type="caution">
    <text evidence="9">The sequence shown here is derived from an EMBL/GenBank/DDBJ whole genome shotgun (WGS) entry which is preliminary data.</text>
</comment>
<reference evidence="9 10" key="1">
    <citation type="submission" date="2018-10" db="EMBL/GenBank/DDBJ databases">
        <title>Genomic Encyclopedia of Type Strains, Phase IV (KMG-IV): sequencing the most valuable type-strain genomes for metagenomic binning, comparative biology and taxonomic classification.</title>
        <authorList>
            <person name="Goeker M."/>
        </authorList>
    </citation>
    <scope>NUCLEOTIDE SEQUENCE [LARGE SCALE GENOMIC DNA]</scope>
    <source>
        <strain evidence="9 10">DSM 12769</strain>
    </source>
</reference>
<feature type="domain" description="SAF" evidence="8">
    <location>
        <begin position="102"/>
        <end position="164"/>
    </location>
</feature>
<dbReference type="Pfam" id="PF17656">
    <property type="entry name" value="ChapFlgA_N"/>
    <property type="match status" value="1"/>
</dbReference>
<keyword evidence="4" id="KW-0732">Signal</keyword>
<dbReference type="InterPro" id="IPR013974">
    <property type="entry name" value="SAF"/>
</dbReference>
<keyword evidence="9" id="KW-0969">Cilium</keyword>
<dbReference type="EMBL" id="RCDA01000002">
    <property type="protein sequence ID" value="RLK48660.1"/>
    <property type="molecule type" value="Genomic_DNA"/>
</dbReference>
<protein>
    <recommendedName>
        <fullName evidence="3 7">Flagella basal body P-ring formation protein FlgA</fullName>
    </recommendedName>
</protein>
<dbReference type="NCBIfam" id="TIGR03170">
    <property type="entry name" value="flgA_cterm"/>
    <property type="match status" value="1"/>
</dbReference>